<protein>
    <submittedName>
        <fullName evidence="1">Uncharacterized protein</fullName>
    </submittedName>
</protein>
<dbReference type="EMBL" id="LN854557">
    <property type="protein sequence ID" value="CRL43726.1"/>
    <property type="molecule type" value="Genomic_DNA"/>
</dbReference>
<sequence length="53" mass="5295">MSPNDTLTPSTSVTGFARAAGAPGAIAIVTDEANLTCGPTTVPSPLASMTLYR</sequence>
<dbReference type="AlphaFoldDB" id="A0A193QEY1"/>
<gene>
    <name evidence="1" type="ORF">SGGMMB4_00253</name>
</gene>
<dbReference type="Proteomes" id="UP000245838">
    <property type="component" value="Chromosome sggmmb4_Chromosome"/>
</dbReference>
<reference evidence="1 2" key="1">
    <citation type="submission" date="2015-05" db="EMBL/GenBank/DDBJ databases">
        <authorList>
            <person name="Goodhead I."/>
        </authorList>
    </citation>
    <scope>NUCLEOTIDE SEQUENCE [LARGE SCALE GENOMIC DNA]</scope>
    <source>
        <strain evidence="2">morsitans</strain>
    </source>
</reference>
<evidence type="ECO:0000313" key="2">
    <source>
        <dbReference type="Proteomes" id="UP000245838"/>
    </source>
</evidence>
<name>A0A193QEY1_SODGM</name>
<evidence type="ECO:0000313" key="1">
    <source>
        <dbReference type="EMBL" id="CRL43726.1"/>
    </source>
</evidence>
<accession>A0A193QEY1</accession>
<organism evidence="1 2">
    <name type="scientific">Sodalis glossinidius (strain morsitans)</name>
    <dbReference type="NCBI Taxonomy" id="343509"/>
    <lineage>
        <taxon>Bacteria</taxon>
        <taxon>Pseudomonadati</taxon>
        <taxon>Pseudomonadota</taxon>
        <taxon>Gammaproteobacteria</taxon>
        <taxon>Enterobacterales</taxon>
        <taxon>Bruguierivoracaceae</taxon>
        <taxon>Sodalis</taxon>
    </lineage>
</organism>
<proteinExistence type="predicted"/>